<accession>A0A0C3KQJ2</accession>
<dbReference type="AlphaFoldDB" id="A0A0C3KQJ2"/>
<evidence type="ECO:0000313" key="1">
    <source>
        <dbReference type="EMBL" id="KIO23668.1"/>
    </source>
</evidence>
<dbReference type="Proteomes" id="UP000054248">
    <property type="component" value="Unassembled WGS sequence"/>
</dbReference>
<keyword evidence="2" id="KW-1185">Reference proteome</keyword>
<name>A0A0C3KQJ2_9AGAM</name>
<gene>
    <name evidence="1" type="ORF">M407DRAFT_244701</name>
</gene>
<evidence type="ECO:0000313" key="2">
    <source>
        <dbReference type="Proteomes" id="UP000054248"/>
    </source>
</evidence>
<reference evidence="1 2" key="1">
    <citation type="submission" date="2014-04" db="EMBL/GenBank/DDBJ databases">
        <authorList>
            <consortium name="DOE Joint Genome Institute"/>
            <person name="Kuo A."/>
            <person name="Girlanda M."/>
            <person name="Perotto S."/>
            <person name="Kohler A."/>
            <person name="Nagy L.G."/>
            <person name="Floudas D."/>
            <person name="Copeland A."/>
            <person name="Barry K.W."/>
            <person name="Cichocki N."/>
            <person name="Veneault-Fourrey C."/>
            <person name="LaButti K."/>
            <person name="Lindquist E.A."/>
            <person name="Lipzen A."/>
            <person name="Lundell T."/>
            <person name="Morin E."/>
            <person name="Murat C."/>
            <person name="Sun H."/>
            <person name="Tunlid A."/>
            <person name="Henrissat B."/>
            <person name="Grigoriev I.V."/>
            <person name="Hibbett D.S."/>
            <person name="Martin F."/>
            <person name="Nordberg H.P."/>
            <person name="Cantor M.N."/>
            <person name="Hua S.X."/>
        </authorList>
    </citation>
    <scope>NUCLEOTIDE SEQUENCE [LARGE SCALE GENOMIC DNA]</scope>
    <source>
        <strain evidence="1 2">MUT 4182</strain>
    </source>
</reference>
<dbReference type="HOGENOM" id="CLU_1741898_0_0_1"/>
<reference evidence="2" key="2">
    <citation type="submission" date="2015-01" db="EMBL/GenBank/DDBJ databases">
        <title>Evolutionary Origins and Diversification of the Mycorrhizal Mutualists.</title>
        <authorList>
            <consortium name="DOE Joint Genome Institute"/>
            <consortium name="Mycorrhizal Genomics Consortium"/>
            <person name="Kohler A."/>
            <person name="Kuo A."/>
            <person name="Nagy L.G."/>
            <person name="Floudas D."/>
            <person name="Copeland A."/>
            <person name="Barry K.W."/>
            <person name="Cichocki N."/>
            <person name="Veneault-Fourrey C."/>
            <person name="LaButti K."/>
            <person name="Lindquist E.A."/>
            <person name="Lipzen A."/>
            <person name="Lundell T."/>
            <person name="Morin E."/>
            <person name="Murat C."/>
            <person name="Riley R."/>
            <person name="Ohm R."/>
            <person name="Sun H."/>
            <person name="Tunlid A."/>
            <person name="Henrissat B."/>
            <person name="Grigoriev I.V."/>
            <person name="Hibbett D.S."/>
            <person name="Martin F."/>
        </authorList>
    </citation>
    <scope>NUCLEOTIDE SEQUENCE [LARGE SCALE GENOMIC DNA]</scope>
    <source>
        <strain evidence="2">MUT 4182</strain>
    </source>
</reference>
<proteinExistence type="predicted"/>
<sequence>MFFGTEDGRWPLGATGCLGHVAGVRPRSPAVVWFHFGPATRSPFCTSFSRIYRASALAGGLAQSSSWGSRADARRALNRCRRLGSQSWRPQDPVLSSPHLDVLACAGVHFEDATATSRLKPLVLGVGSIRQLVTRLCLRIPGGGARKWRR</sequence>
<dbReference type="EMBL" id="KN823079">
    <property type="protein sequence ID" value="KIO23668.1"/>
    <property type="molecule type" value="Genomic_DNA"/>
</dbReference>
<protein>
    <submittedName>
        <fullName evidence="1">Uncharacterized protein</fullName>
    </submittedName>
</protein>
<organism evidence="1 2">
    <name type="scientific">Tulasnella calospora MUT 4182</name>
    <dbReference type="NCBI Taxonomy" id="1051891"/>
    <lineage>
        <taxon>Eukaryota</taxon>
        <taxon>Fungi</taxon>
        <taxon>Dikarya</taxon>
        <taxon>Basidiomycota</taxon>
        <taxon>Agaricomycotina</taxon>
        <taxon>Agaricomycetes</taxon>
        <taxon>Cantharellales</taxon>
        <taxon>Tulasnellaceae</taxon>
        <taxon>Tulasnella</taxon>
    </lineage>
</organism>